<dbReference type="InterPro" id="IPR009071">
    <property type="entry name" value="HMG_box_dom"/>
</dbReference>
<evidence type="ECO:0000256" key="1">
    <source>
        <dbReference type="ARBA" id="ARBA00004123"/>
    </source>
</evidence>
<feature type="region of interest" description="Disordered" evidence="6">
    <location>
        <begin position="105"/>
        <end position="144"/>
    </location>
</feature>
<dbReference type="EMBL" id="JAPWTJ010001325">
    <property type="protein sequence ID" value="KAJ8972531.1"/>
    <property type="molecule type" value="Genomic_DNA"/>
</dbReference>
<dbReference type="PANTHER" id="PTHR48112">
    <property type="entry name" value="HIGH MOBILITY GROUP PROTEIN DSP1"/>
    <property type="match status" value="1"/>
</dbReference>
<reference evidence="8" key="1">
    <citation type="journal article" date="2023" name="Insect Mol. Biol.">
        <title>Genome sequencing provides insights into the evolution of gene families encoding plant cell wall-degrading enzymes in longhorned beetles.</title>
        <authorList>
            <person name="Shin N.R."/>
            <person name="Okamura Y."/>
            <person name="Kirsch R."/>
            <person name="Pauchet Y."/>
        </authorList>
    </citation>
    <scope>NUCLEOTIDE SEQUENCE</scope>
    <source>
        <strain evidence="8">MMC_N1</strain>
    </source>
</reference>
<evidence type="ECO:0000256" key="3">
    <source>
        <dbReference type="ARBA" id="ARBA00023125"/>
    </source>
</evidence>
<gene>
    <name evidence="8" type="ORF">NQ317_013846</name>
</gene>
<keyword evidence="9" id="KW-1185">Reference proteome</keyword>
<evidence type="ECO:0000256" key="6">
    <source>
        <dbReference type="SAM" id="MobiDB-lite"/>
    </source>
</evidence>
<evidence type="ECO:0000313" key="9">
    <source>
        <dbReference type="Proteomes" id="UP001162164"/>
    </source>
</evidence>
<feature type="region of interest" description="Disordered" evidence="6">
    <location>
        <begin position="20"/>
        <end position="63"/>
    </location>
</feature>
<evidence type="ECO:0000313" key="8">
    <source>
        <dbReference type="EMBL" id="KAJ8972531.1"/>
    </source>
</evidence>
<sequence length="144" mass="16847">DINKFVNLFQTMLDKEKKRFHEMAEGDKKRYDTEMQSYTPPKGEKQRGKKRKQVKDPNAPKRSLTAFLWFSNEERGKVKAHNPEYGIGDIAKELGRRWADADPETKGKFEALAEEDKARYEKAQVPEPKDHEDDDDDAEEDEDE</sequence>
<proteinExistence type="inferred from homology"/>
<accession>A0ABQ9J3V7</accession>
<feature type="non-terminal residue" evidence="8">
    <location>
        <position position="1"/>
    </location>
</feature>
<dbReference type="InterPro" id="IPR036910">
    <property type="entry name" value="HMG_box_dom_sf"/>
</dbReference>
<keyword evidence="3 5" id="KW-0238">DNA-binding</keyword>
<dbReference type="Proteomes" id="UP001162164">
    <property type="component" value="Unassembled WGS sequence"/>
</dbReference>
<name>A0ABQ9J3V7_9CUCU</name>
<comment type="subcellular location">
    <subcellularLocation>
        <location evidence="1">Nucleus</location>
    </subcellularLocation>
</comment>
<dbReference type="PANTHER" id="PTHR48112:SF32">
    <property type="entry name" value="HIGH MOBILITY GROUP PROTEIN B3"/>
    <property type="match status" value="1"/>
</dbReference>
<evidence type="ECO:0000256" key="4">
    <source>
        <dbReference type="ARBA" id="ARBA00023242"/>
    </source>
</evidence>
<comment type="caution">
    <text evidence="8">The sequence shown here is derived from an EMBL/GenBank/DDBJ whole genome shotgun (WGS) entry which is preliminary data.</text>
</comment>
<feature type="domain" description="HMG box" evidence="7">
    <location>
        <begin position="60"/>
        <end position="129"/>
    </location>
</feature>
<dbReference type="InterPro" id="IPR050342">
    <property type="entry name" value="HMGB"/>
</dbReference>
<feature type="compositionally biased region" description="Basic and acidic residues" evidence="6">
    <location>
        <begin position="20"/>
        <end position="33"/>
    </location>
</feature>
<dbReference type="Pfam" id="PF00505">
    <property type="entry name" value="HMG_box"/>
    <property type="match status" value="1"/>
</dbReference>
<dbReference type="SMART" id="SM00398">
    <property type="entry name" value="HMG"/>
    <property type="match status" value="1"/>
</dbReference>
<evidence type="ECO:0000259" key="7">
    <source>
        <dbReference type="PROSITE" id="PS50118"/>
    </source>
</evidence>
<feature type="compositionally biased region" description="Basic and acidic residues" evidence="6">
    <location>
        <begin position="105"/>
        <end position="131"/>
    </location>
</feature>
<dbReference type="PRINTS" id="PR00886">
    <property type="entry name" value="HIGHMOBLTY12"/>
</dbReference>
<feature type="compositionally biased region" description="Acidic residues" evidence="6">
    <location>
        <begin position="132"/>
        <end position="144"/>
    </location>
</feature>
<organism evidence="8 9">
    <name type="scientific">Molorchus minor</name>
    <dbReference type="NCBI Taxonomy" id="1323400"/>
    <lineage>
        <taxon>Eukaryota</taxon>
        <taxon>Metazoa</taxon>
        <taxon>Ecdysozoa</taxon>
        <taxon>Arthropoda</taxon>
        <taxon>Hexapoda</taxon>
        <taxon>Insecta</taxon>
        <taxon>Pterygota</taxon>
        <taxon>Neoptera</taxon>
        <taxon>Endopterygota</taxon>
        <taxon>Coleoptera</taxon>
        <taxon>Polyphaga</taxon>
        <taxon>Cucujiformia</taxon>
        <taxon>Chrysomeloidea</taxon>
        <taxon>Cerambycidae</taxon>
        <taxon>Lamiinae</taxon>
        <taxon>Monochamini</taxon>
        <taxon>Molorchus</taxon>
    </lineage>
</organism>
<feature type="DNA-binding region" description="HMG box" evidence="5">
    <location>
        <begin position="60"/>
        <end position="129"/>
    </location>
</feature>
<dbReference type="SUPFAM" id="SSF47095">
    <property type="entry name" value="HMG-box"/>
    <property type="match status" value="2"/>
</dbReference>
<keyword evidence="4 5" id="KW-0539">Nucleus</keyword>
<protein>
    <recommendedName>
        <fullName evidence="7">HMG box domain-containing protein</fullName>
    </recommendedName>
</protein>
<evidence type="ECO:0000256" key="5">
    <source>
        <dbReference type="PROSITE-ProRule" id="PRU00267"/>
    </source>
</evidence>
<dbReference type="Gene3D" id="1.10.30.10">
    <property type="entry name" value="High mobility group box domain"/>
    <property type="match status" value="2"/>
</dbReference>
<evidence type="ECO:0000256" key="2">
    <source>
        <dbReference type="ARBA" id="ARBA00008774"/>
    </source>
</evidence>
<comment type="similarity">
    <text evidence="2">Belongs to the HMGB family.</text>
</comment>
<dbReference type="PROSITE" id="PS50118">
    <property type="entry name" value="HMG_BOX_2"/>
    <property type="match status" value="1"/>
</dbReference>